<evidence type="ECO:0000313" key="2">
    <source>
        <dbReference type="Proteomes" id="UP000828048"/>
    </source>
</evidence>
<name>A0ACB7WXV9_9ERIC</name>
<sequence>MVIDLRTCAVIGGRGFIGRSLVLRLLKLGDWIVRVADSAESLKLDHSEENSILSEAISANRASYFHVDVRNKSQLVKAIEGSSVVFYVETTTSSTDDFYDCYTLIVQGAKNVINACRECKVQQLIYNSTADVVFDGLHDIHNGDESLMYAWKFNDILSDLKAQAEALVLFANDIDGLLTCALRPSNVFGPGDTEIIPFVVNQAKSGWAKLIIGSGENMSDFTYVENVAHALMCAEKALGSRLVSVSGKAFFITNLEPVKFSEFVTLILEDLGYQRPMIRLPARLVKFVVSLVKWVHTKTASRKLNHFVPLHNVVKLALCTSTFSCSAAKKHIGYSPVVSLEEGVTLTVESFSHLARESSFGRRIASDGHTKVDKLLGSGIVADVLLWRDEKTTFACFLALVLLYYWFFFSGRTFISSAAKLLLVVTGALTGYGILPSNIFGFSIPRISAPSFEISEVDMTNSAKTIVHMWNRVAHVIKALAQGEDWNLFFKVAIPLYFLELIVTHYLTAAIGVGVVLAFSLFFVYQQYEEEIDGIAKVVMIATKEAMGLMMHSLPASLTSFLHKPKEDE</sequence>
<organism evidence="1 2">
    <name type="scientific">Vaccinium darrowii</name>
    <dbReference type="NCBI Taxonomy" id="229202"/>
    <lineage>
        <taxon>Eukaryota</taxon>
        <taxon>Viridiplantae</taxon>
        <taxon>Streptophyta</taxon>
        <taxon>Embryophyta</taxon>
        <taxon>Tracheophyta</taxon>
        <taxon>Spermatophyta</taxon>
        <taxon>Magnoliopsida</taxon>
        <taxon>eudicotyledons</taxon>
        <taxon>Gunneridae</taxon>
        <taxon>Pentapetalae</taxon>
        <taxon>asterids</taxon>
        <taxon>Ericales</taxon>
        <taxon>Ericaceae</taxon>
        <taxon>Vaccinioideae</taxon>
        <taxon>Vaccinieae</taxon>
        <taxon>Vaccinium</taxon>
    </lineage>
</organism>
<accession>A0ACB7WXV9</accession>
<dbReference type="Proteomes" id="UP000828048">
    <property type="component" value="Chromosome 2"/>
</dbReference>
<reference evidence="1 2" key="1">
    <citation type="journal article" date="2021" name="Hortic Res">
        <title>High-quality reference genome and annotation aids understanding of berry development for evergreen blueberry (Vaccinium darrowii).</title>
        <authorList>
            <person name="Yu J."/>
            <person name="Hulse-Kemp A.M."/>
            <person name="Babiker E."/>
            <person name="Staton M."/>
        </authorList>
    </citation>
    <scope>NUCLEOTIDE SEQUENCE [LARGE SCALE GENOMIC DNA]</scope>
    <source>
        <strain evidence="2">cv. NJ 8807/NJ 8810</strain>
        <tissue evidence="1">Young leaf</tissue>
    </source>
</reference>
<protein>
    <submittedName>
        <fullName evidence="1">Uncharacterized protein</fullName>
    </submittedName>
</protein>
<keyword evidence="2" id="KW-1185">Reference proteome</keyword>
<proteinExistence type="predicted"/>
<gene>
    <name evidence="1" type="ORF">Vadar_005145</name>
</gene>
<evidence type="ECO:0000313" key="1">
    <source>
        <dbReference type="EMBL" id="KAH7833322.1"/>
    </source>
</evidence>
<comment type="caution">
    <text evidence="1">The sequence shown here is derived from an EMBL/GenBank/DDBJ whole genome shotgun (WGS) entry which is preliminary data.</text>
</comment>
<dbReference type="EMBL" id="CM037152">
    <property type="protein sequence ID" value="KAH7833322.1"/>
    <property type="molecule type" value="Genomic_DNA"/>
</dbReference>